<dbReference type="PANTHER" id="PTHR45661">
    <property type="entry name" value="SURFACE ANTIGEN"/>
    <property type="match status" value="1"/>
</dbReference>
<gene>
    <name evidence="2" type="ORF">CYCCA115_LOCUS16359</name>
</gene>
<reference evidence="2" key="1">
    <citation type="submission" date="2023-08" db="EMBL/GenBank/DDBJ databases">
        <authorList>
            <person name="Audoor S."/>
            <person name="Bilcke G."/>
        </authorList>
    </citation>
    <scope>NUCLEOTIDE SEQUENCE</scope>
</reference>
<dbReference type="Proteomes" id="UP001295423">
    <property type="component" value="Unassembled WGS sequence"/>
</dbReference>
<dbReference type="EMBL" id="CAKOGP040001925">
    <property type="protein sequence ID" value="CAJ1956711.1"/>
    <property type="molecule type" value="Genomic_DNA"/>
</dbReference>
<name>A0AAD2JJW7_9STRA</name>
<feature type="region of interest" description="Disordered" evidence="1">
    <location>
        <begin position="416"/>
        <end position="540"/>
    </location>
</feature>
<dbReference type="InterPro" id="IPR026906">
    <property type="entry name" value="LRR_5"/>
</dbReference>
<dbReference type="SUPFAM" id="SSF52058">
    <property type="entry name" value="L domain-like"/>
    <property type="match status" value="1"/>
</dbReference>
<evidence type="ECO:0000313" key="3">
    <source>
        <dbReference type="Proteomes" id="UP001295423"/>
    </source>
</evidence>
<feature type="compositionally biased region" description="Polar residues" evidence="1">
    <location>
        <begin position="232"/>
        <end position="246"/>
    </location>
</feature>
<evidence type="ECO:0000256" key="1">
    <source>
        <dbReference type="SAM" id="MobiDB-lite"/>
    </source>
</evidence>
<dbReference type="PANTHER" id="PTHR45661:SF3">
    <property type="entry name" value="IG-LIKE DOMAIN-CONTAINING PROTEIN"/>
    <property type="match status" value="1"/>
</dbReference>
<proteinExistence type="predicted"/>
<accession>A0AAD2JJW7</accession>
<protein>
    <submittedName>
        <fullName evidence="2">Uncharacterized protein</fullName>
    </submittedName>
</protein>
<feature type="compositionally biased region" description="Polar residues" evidence="1">
    <location>
        <begin position="445"/>
        <end position="461"/>
    </location>
</feature>
<organism evidence="2 3">
    <name type="scientific">Cylindrotheca closterium</name>
    <dbReference type="NCBI Taxonomy" id="2856"/>
    <lineage>
        <taxon>Eukaryota</taxon>
        <taxon>Sar</taxon>
        <taxon>Stramenopiles</taxon>
        <taxon>Ochrophyta</taxon>
        <taxon>Bacillariophyta</taxon>
        <taxon>Bacillariophyceae</taxon>
        <taxon>Bacillariophycidae</taxon>
        <taxon>Bacillariales</taxon>
        <taxon>Bacillariaceae</taxon>
        <taxon>Cylindrotheca</taxon>
    </lineage>
</organism>
<dbReference type="AlphaFoldDB" id="A0AAD2JJW7"/>
<keyword evidence="3" id="KW-1185">Reference proteome</keyword>
<dbReference type="InterPro" id="IPR053139">
    <property type="entry name" value="Surface_bspA-like"/>
</dbReference>
<evidence type="ECO:0000313" key="2">
    <source>
        <dbReference type="EMBL" id="CAJ1956711.1"/>
    </source>
</evidence>
<feature type="compositionally biased region" description="Basic and acidic residues" evidence="1">
    <location>
        <begin position="416"/>
        <end position="425"/>
    </location>
</feature>
<dbReference type="InterPro" id="IPR032675">
    <property type="entry name" value="LRR_dom_sf"/>
</dbReference>
<feature type="region of interest" description="Disordered" evidence="1">
    <location>
        <begin position="227"/>
        <end position="253"/>
    </location>
</feature>
<sequence length="540" mass="60585">MTLSDEDAKGQVVNSKERIDDQTKSKWHAQVFVYTGGNQKVPHDVVRGRIHPSCKRIEKEAFKERESLLAVEFSVGLQEICDGAFKECAGLEYIVTPSTLKKIGASAFFGCLNMKFIKLNRRLEHISTSAFKECCALEIVHLPPTVSKLGAFAFSKCCLLKEVALSRALKKVHKGTFDDCPELDLIVKQNYTLFAAGEPTDVKIDTNHRKASKDVFDKLEKLIAERKKKQVNDQGDSKPTIQTASNEDGKPAETLNIGNALKEKEKELANLHATLERKTEEFNALQSDMEGKLKKLTDDNESMKDKLQKATEENESTIEANVTLEQENECTRKAYNDIESKLNETESKLQSTKDFLEREKCEKAGTVERLLEITANYRALKAENVRLQKEKEDKDASLLKTTEKVGALREQIKTLRKQEHRRGHDSVVSADDTVPNDLEGISIGLDSSQSRTARSKVSSVTGGEHFESCAEDLESSAKRSWQSTRKRKRTPKEASTKSPENCVKHVKALEQRLAKMKKNLQTTETEAEGETNDTNESQSG</sequence>
<dbReference type="Gene3D" id="3.80.10.10">
    <property type="entry name" value="Ribonuclease Inhibitor"/>
    <property type="match status" value="1"/>
</dbReference>
<comment type="caution">
    <text evidence="2">The sequence shown here is derived from an EMBL/GenBank/DDBJ whole genome shotgun (WGS) entry which is preliminary data.</text>
</comment>
<dbReference type="Pfam" id="PF13306">
    <property type="entry name" value="LRR_5"/>
    <property type="match status" value="1"/>
</dbReference>